<dbReference type="SUPFAM" id="SSF143120">
    <property type="entry name" value="YefM-like"/>
    <property type="match status" value="1"/>
</dbReference>
<name>A0ABY7UHF3_9CORY</name>
<comment type="similarity">
    <text evidence="1">Belongs to the phD/YefM antitoxin family.</text>
</comment>
<evidence type="ECO:0000313" key="2">
    <source>
        <dbReference type="EMBL" id="WCZ38141.1"/>
    </source>
</evidence>
<keyword evidence="3" id="KW-1185">Reference proteome</keyword>
<sequence length="85" mass="9419">MTARIPHRELRNSSGKILHAVADGENFIVTNRGQEMALITQVPSDQSEARGLRLRPATRALNMDVDTLVESSMPTSEMLEGLRDD</sequence>
<dbReference type="EMBL" id="CP063194">
    <property type="protein sequence ID" value="WCZ38141.1"/>
    <property type="molecule type" value="Genomic_DNA"/>
</dbReference>
<evidence type="ECO:0000256" key="1">
    <source>
        <dbReference type="ARBA" id="ARBA00009981"/>
    </source>
</evidence>
<protein>
    <recommendedName>
        <fullName evidence="4">Antitoxin</fullName>
    </recommendedName>
</protein>
<organism evidence="2 3">
    <name type="scientific">Corynebacterium jeddahense</name>
    <dbReference type="NCBI Taxonomy" id="1414719"/>
    <lineage>
        <taxon>Bacteria</taxon>
        <taxon>Bacillati</taxon>
        <taxon>Actinomycetota</taxon>
        <taxon>Actinomycetes</taxon>
        <taxon>Mycobacteriales</taxon>
        <taxon>Corynebacteriaceae</taxon>
        <taxon>Corynebacterium</taxon>
    </lineage>
</organism>
<evidence type="ECO:0008006" key="4">
    <source>
        <dbReference type="Google" id="ProtNLM"/>
    </source>
</evidence>
<evidence type="ECO:0000313" key="3">
    <source>
        <dbReference type="Proteomes" id="UP001218071"/>
    </source>
</evidence>
<dbReference type="RefSeq" id="WP_042407686.1">
    <property type="nucleotide sequence ID" value="NZ_CBYN010000063.1"/>
</dbReference>
<dbReference type="InterPro" id="IPR036165">
    <property type="entry name" value="YefM-like_sf"/>
</dbReference>
<proteinExistence type="inferred from homology"/>
<dbReference type="Proteomes" id="UP001218071">
    <property type="component" value="Chromosome"/>
</dbReference>
<reference evidence="2 3" key="1">
    <citation type="submission" date="2020-10" db="EMBL/GenBank/DDBJ databases">
        <title>Complete genome sequence of Corynebacterium jeddahense DSM 45997, type strain of Corynebacterium jeddahense.</title>
        <authorList>
            <person name="Busche T."/>
            <person name="Kalinowski J."/>
            <person name="Ruckert C."/>
        </authorList>
    </citation>
    <scope>NUCLEOTIDE SEQUENCE [LARGE SCALE GENOMIC DNA]</scope>
    <source>
        <strain evidence="2 3">DSM 45997</strain>
    </source>
</reference>
<accession>A0ABY7UHF3</accession>
<gene>
    <name evidence="2" type="ORF">CJEDD_02600</name>
</gene>
<dbReference type="NCBIfam" id="TIGR01552">
    <property type="entry name" value="phd_fam"/>
    <property type="match status" value="1"/>
</dbReference>